<comment type="caution">
    <text evidence="1">The sequence shown here is derived from an EMBL/GenBank/DDBJ whole genome shotgun (WGS) entry which is preliminary data.</text>
</comment>
<evidence type="ECO:0000313" key="1">
    <source>
        <dbReference type="EMBL" id="EEI63206.1"/>
    </source>
</evidence>
<dbReference type="Proteomes" id="UP000006237">
    <property type="component" value="Unassembled WGS sequence"/>
</dbReference>
<dbReference type="EMBL" id="ACHF01000031">
    <property type="protein sequence ID" value="EEI63206.1"/>
    <property type="molecule type" value="Genomic_DNA"/>
</dbReference>
<organism evidence="1 2">
    <name type="scientific">Corynebacterium glucuronolyticum ATCC 51866</name>
    <dbReference type="NCBI Taxonomy" id="548478"/>
    <lineage>
        <taxon>Bacteria</taxon>
        <taxon>Bacillati</taxon>
        <taxon>Actinomycetota</taxon>
        <taxon>Actinomycetes</taxon>
        <taxon>Mycobacteriales</taxon>
        <taxon>Corynebacteriaceae</taxon>
        <taxon>Corynebacterium</taxon>
    </lineage>
</organism>
<keyword evidence="2" id="KW-1185">Reference proteome</keyword>
<proteinExistence type="predicted"/>
<reference evidence="1 2" key="1">
    <citation type="submission" date="2009-01" db="EMBL/GenBank/DDBJ databases">
        <authorList>
            <person name="Qin X."/>
            <person name="Bachman B."/>
            <person name="Battles P."/>
            <person name="Bell A."/>
            <person name="Bess C."/>
            <person name="Bickham C."/>
            <person name="Chaboub L."/>
            <person name="Chen D."/>
            <person name="Coyle M."/>
            <person name="Deiros D.R."/>
            <person name="Dinh H."/>
            <person name="Forbes L."/>
            <person name="Fowler G."/>
            <person name="Francisco L."/>
            <person name="Fu Q."/>
            <person name="Gubbala S."/>
            <person name="Hale W."/>
            <person name="Han Y."/>
            <person name="Hemphill L."/>
            <person name="Highlander S.K."/>
            <person name="Hirani K."/>
            <person name="Hogues M."/>
            <person name="Jackson L."/>
            <person name="Jakkamsetti A."/>
            <person name="Javaid M."/>
            <person name="Jiang H."/>
            <person name="Korchina V."/>
            <person name="Kovar C."/>
            <person name="Lara F."/>
            <person name="Lee S."/>
            <person name="Mata R."/>
            <person name="Mathew T."/>
            <person name="Moen C."/>
            <person name="Morales K."/>
            <person name="Munidasa M."/>
            <person name="Nazareth L."/>
            <person name="Ngo R."/>
            <person name="Nguyen L."/>
            <person name="Okwuonu G."/>
            <person name="Ongeri F."/>
            <person name="Patil S."/>
            <person name="Petrosino J."/>
            <person name="Pham C."/>
            <person name="Pham P."/>
            <person name="Pu L.-L."/>
            <person name="Puazo M."/>
            <person name="Raj R."/>
            <person name="Reid J."/>
            <person name="Rouhana J."/>
            <person name="Saada N."/>
            <person name="Shang Y."/>
            <person name="Simmons D."/>
            <person name="Thornton R."/>
            <person name="Warren J."/>
            <person name="Weissenberger G."/>
            <person name="Zhang J."/>
            <person name="Zhang L."/>
            <person name="Zhou C."/>
            <person name="Zhu D."/>
            <person name="Muzny D."/>
            <person name="Worley K."/>
            <person name="Gibbs R."/>
        </authorList>
    </citation>
    <scope>NUCLEOTIDE SEQUENCE [LARGE SCALE GENOMIC DNA]</scope>
    <source>
        <strain evidence="1 2">ATCC 51866</strain>
    </source>
</reference>
<evidence type="ECO:0000313" key="2">
    <source>
        <dbReference type="Proteomes" id="UP000006237"/>
    </source>
</evidence>
<name>A0ABP2DT87_9CORY</name>
<gene>
    <name evidence="1" type="ORF">HMPREF0293_1307</name>
</gene>
<sequence length="58" mass="6070">MVVLVGIGFAGLNTESLLSVACFENRIFVGLSLGIWVDILRLLAPAYCGCHLACGTAT</sequence>
<accession>A0ABP2DT87</accession>
<protein>
    <submittedName>
        <fullName evidence="1">Uncharacterized protein</fullName>
    </submittedName>
</protein>